<dbReference type="EMBL" id="JOKZ01000230">
    <property type="protein sequence ID" value="KKP00781.1"/>
    <property type="molecule type" value="Genomic_DNA"/>
</dbReference>
<dbReference type="InterPro" id="IPR049552">
    <property type="entry name" value="PKS_DH_N"/>
</dbReference>
<keyword evidence="5" id="KW-0511">Multifunctional enzyme</keyword>
<dbReference type="SMART" id="SM00827">
    <property type="entry name" value="PKS_AT"/>
    <property type="match status" value="1"/>
</dbReference>
<evidence type="ECO:0000259" key="10">
    <source>
        <dbReference type="PROSITE" id="PS52019"/>
    </source>
</evidence>
<reference evidence="12" key="1">
    <citation type="journal article" date="2015" name="Genome Announc.">
        <title>Draft whole-genome sequence of the biocontrol agent Trichoderma harzianum T6776.</title>
        <authorList>
            <person name="Baroncelli R."/>
            <person name="Piaggeschi G."/>
            <person name="Fiorini L."/>
            <person name="Bertolini E."/>
            <person name="Zapparata A."/>
            <person name="Pe M.E."/>
            <person name="Sarrocco S."/>
            <person name="Vannacci G."/>
        </authorList>
    </citation>
    <scope>NUCLEOTIDE SEQUENCE [LARGE SCALE GENOMIC DNA]</scope>
    <source>
        <strain evidence="12">T6776</strain>
    </source>
</reference>
<feature type="region of interest" description="Disordered" evidence="7">
    <location>
        <begin position="1862"/>
        <end position="1891"/>
    </location>
</feature>
<dbReference type="Gene3D" id="1.10.1200.10">
    <property type="entry name" value="ACP-like"/>
    <property type="match status" value="1"/>
</dbReference>
<dbReference type="InterPro" id="IPR057326">
    <property type="entry name" value="KR_dom"/>
</dbReference>
<evidence type="ECO:0000256" key="2">
    <source>
        <dbReference type="ARBA" id="ARBA00022553"/>
    </source>
</evidence>
<dbReference type="InterPro" id="IPR020807">
    <property type="entry name" value="PKS_DH"/>
</dbReference>
<dbReference type="InterPro" id="IPR049551">
    <property type="entry name" value="PKS_DH_C"/>
</dbReference>
<dbReference type="SMART" id="SM00829">
    <property type="entry name" value="PKS_ER"/>
    <property type="match status" value="1"/>
</dbReference>
<dbReference type="InterPro" id="IPR050091">
    <property type="entry name" value="PKS_NRPS_Biosynth_Enz"/>
</dbReference>
<dbReference type="InterPro" id="IPR013968">
    <property type="entry name" value="PKS_KR"/>
</dbReference>
<name>A0A0F9X6G6_TRIHA</name>
<dbReference type="InterPro" id="IPR042104">
    <property type="entry name" value="PKS_dehydratase_sf"/>
</dbReference>
<comment type="caution">
    <text evidence="11">The sequence shown here is derived from an EMBL/GenBank/DDBJ whole genome shotgun (WGS) entry which is preliminary data.</text>
</comment>
<feature type="region of interest" description="C-terminal hotdog fold" evidence="6">
    <location>
        <begin position="1157"/>
        <end position="1318"/>
    </location>
</feature>
<evidence type="ECO:0000256" key="6">
    <source>
        <dbReference type="PROSITE-ProRule" id="PRU01363"/>
    </source>
</evidence>
<evidence type="ECO:0000259" key="8">
    <source>
        <dbReference type="PROSITE" id="PS50075"/>
    </source>
</evidence>
<evidence type="ECO:0000313" key="12">
    <source>
        <dbReference type="Proteomes" id="UP000034112"/>
    </source>
</evidence>
<dbReference type="InterPro" id="IPR049900">
    <property type="entry name" value="PKS_mFAS_DH"/>
</dbReference>
<dbReference type="GO" id="GO:0030639">
    <property type="term" value="P:polyketide biosynthetic process"/>
    <property type="evidence" value="ECO:0007669"/>
    <property type="project" value="UniProtKB-ARBA"/>
</dbReference>
<evidence type="ECO:0000256" key="5">
    <source>
        <dbReference type="ARBA" id="ARBA00023268"/>
    </source>
</evidence>
<dbReference type="InterPro" id="IPR020841">
    <property type="entry name" value="PKS_Beta-ketoAc_synthase_dom"/>
</dbReference>
<evidence type="ECO:0000256" key="4">
    <source>
        <dbReference type="ARBA" id="ARBA00023002"/>
    </source>
</evidence>
<dbReference type="SMART" id="SM00823">
    <property type="entry name" value="PKS_PP"/>
    <property type="match status" value="1"/>
</dbReference>
<dbReference type="InterPro" id="IPR036736">
    <property type="entry name" value="ACP-like_sf"/>
</dbReference>
<dbReference type="OMA" id="VMTADYQ"/>
<dbReference type="InterPro" id="IPR020843">
    <property type="entry name" value="ER"/>
</dbReference>
<proteinExistence type="predicted"/>
<dbReference type="PANTHER" id="PTHR43775:SF29">
    <property type="entry name" value="ASPERFURANONE POLYKETIDE SYNTHASE AFOG-RELATED"/>
    <property type="match status" value="1"/>
</dbReference>
<evidence type="ECO:0000256" key="7">
    <source>
        <dbReference type="SAM" id="MobiDB-lite"/>
    </source>
</evidence>
<dbReference type="PROSITE" id="PS52004">
    <property type="entry name" value="KS3_2"/>
    <property type="match status" value="1"/>
</dbReference>
<dbReference type="InterPro" id="IPR056501">
    <property type="entry name" value="NAD-bd_HRPKS_sdrA"/>
</dbReference>
<feature type="active site" description="Proton donor; for dehydratase activity" evidence="6">
    <location>
        <position position="1230"/>
    </location>
</feature>
<dbReference type="SMART" id="SM00822">
    <property type="entry name" value="PKS_KR"/>
    <property type="match status" value="1"/>
</dbReference>
<dbReference type="Pfam" id="PF00698">
    <property type="entry name" value="Acyl_transf_1"/>
    <property type="match status" value="1"/>
</dbReference>
<organism evidence="11 12">
    <name type="scientific">Trichoderma harzianum</name>
    <name type="common">Hypocrea lixii</name>
    <dbReference type="NCBI Taxonomy" id="5544"/>
    <lineage>
        <taxon>Eukaryota</taxon>
        <taxon>Fungi</taxon>
        <taxon>Dikarya</taxon>
        <taxon>Ascomycota</taxon>
        <taxon>Pezizomycotina</taxon>
        <taxon>Sordariomycetes</taxon>
        <taxon>Hypocreomycetidae</taxon>
        <taxon>Hypocreales</taxon>
        <taxon>Hypocreaceae</taxon>
        <taxon>Trichoderma</taxon>
    </lineage>
</organism>
<dbReference type="GO" id="GO:0004315">
    <property type="term" value="F:3-oxoacyl-[acyl-carrier-protein] synthase activity"/>
    <property type="evidence" value="ECO:0007669"/>
    <property type="project" value="InterPro"/>
</dbReference>
<dbReference type="InterPro" id="IPR001227">
    <property type="entry name" value="Ac_transferase_dom_sf"/>
</dbReference>
<dbReference type="InterPro" id="IPR014031">
    <property type="entry name" value="Ketoacyl_synth_C"/>
</dbReference>
<dbReference type="Gene3D" id="3.40.366.10">
    <property type="entry name" value="Malonyl-Coenzyme A Acyl Carrier Protein, domain 2"/>
    <property type="match status" value="1"/>
</dbReference>
<dbReference type="GO" id="GO:0004312">
    <property type="term" value="F:fatty acid synthase activity"/>
    <property type="evidence" value="ECO:0007669"/>
    <property type="project" value="TreeGrafter"/>
</dbReference>
<dbReference type="SUPFAM" id="SSF51735">
    <property type="entry name" value="NAD(P)-binding Rossmann-fold domains"/>
    <property type="match status" value="1"/>
</dbReference>
<feature type="domain" description="PKS/mFAS DH" evidence="10">
    <location>
        <begin position="991"/>
        <end position="1318"/>
    </location>
</feature>
<dbReference type="InterPro" id="IPR011032">
    <property type="entry name" value="GroES-like_sf"/>
</dbReference>
<dbReference type="Proteomes" id="UP000034112">
    <property type="component" value="Unassembled WGS sequence"/>
</dbReference>
<dbReference type="GO" id="GO:0016491">
    <property type="term" value="F:oxidoreductase activity"/>
    <property type="evidence" value="ECO:0007669"/>
    <property type="project" value="UniProtKB-KW"/>
</dbReference>
<dbReference type="SUPFAM" id="SSF53901">
    <property type="entry name" value="Thiolase-like"/>
    <property type="match status" value="1"/>
</dbReference>
<evidence type="ECO:0000313" key="11">
    <source>
        <dbReference type="EMBL" id="KKP00781.1"/>
    </source>
</evidence>
<dbReference type="Pfam" id="PF16197">
    <property type="entry name" value="KAsynt_C_assoc"/>
    <property type="match status" value="1"/>
</dbReference>
<dbReference type="Gene3D" id="3.90.180.10">
    <property type="entry name" value="Medium-chain alcohol dehydrogenases, catalytic domain"/>
    <property type="match status" value="2"/>
</dbReference>
<dbReference type="Pfam" id="PF21089">
    <property type="entry name" value="PKS_DH_N"/>
    <property type="match status" value="1"/>
</dbReference>
<dbReference type="Pfam" id="PF23297">
    <property type="entry name" value="ACP_SdgA_C"/>
    <property type="match status" value="1"/>
</dbReference>
<dbReference type="PANTHER" id="PTHR43775">
    <property type="entry name" value="FATTY ACID SYNTHASE"/>
    <property type="match status" value="1"/>
</dbReference>
<dbReference type="InterPro" id="IPR016035">
    <property type="entry name" value="Acyl_Trfase/lysoPLipase"/>
</dbReference>
<dbReference type="Gene3D" id="3.40.50.720">
    <property type="entry name" value="NAD(P)-binding Rossmann-like Domain"/>
    <property type="match status" value="1"/>
</dbReference>
<feature type="region of interest" description="N-terminal hotdog fold" evidence="6">
    <location>
        <begin position="991"/>
        <end position="1125"/>
    </location>
</feature>
<feature type="active site" description="Proton acceptor; for dehydratase activity" evidence="6">
    <location>
        <position position="1023"/>
    </location>
</feature>
<dbReference type="InterPro" id="IPR014030">
    <property type="entry name" value="Ketoacyl_synth_N"/>
</dbReference>
<dbReference type="InterPro" id="IPR032821">
    <property type="entry name" value="PKS_assoc"/>
</dbReference>
<dbReference type="PROSITE" id="PS00606">
    <property type="entry name" value="KS3_1"/>
    <property type="match status" value="1"/>
</dbReference>
<feature type="domain" description="Carrier" evidence="8">
    <location>
        <begin position="2388"/>
        <end position="2465"/>
    </location>
</feature>
<dbReference type="PROSITE" id="PS00012">
    <property type="entry name" value="PHOSPHOPANTETHEINE"/>
    <property type="match status" value="1"/>
</dbReference>
<gene>
    <name evidence="11" type="ORF">THAR02_07107</name>
</gene>
<dbReference type="InterPro" id="IPR014043">
    <property type="entry name" value="Acyl_transferase_dom"/>
</dbReference>
<evidence type="ECO:0000259" key="9">
    <source>
        <dbReference type="PROSITE" id="PS52004"/>
    </source>
</evidence>
<dbReference type="GO" id="GO:0031177">
    <property type="term" value="F:phosphopantetheine binding"/>
    <property type="evidence" value="ECO:0007669"/>
    <property type="project" value="InterPro"/>
</dbReference>
<dbReference type="SUPFAM" id="SSF47336">
    <property type="entry name" value="ACP-like"/>
    <property type="match status" value="1"/>
</dbReference>
<dbReference type="SMART" id="SM00826">
    <property type="entry name" value="PKS_DH"/>
    <property type="match status" value="1"/>
</dbReference>
<dbReference type="InterPro" id="IPR016036">
    <property type="entry name" value="Malonyl_transacylase_ACP-bd"/>
</dbReference>
<dbReference type="Gene3D" id="3.10.129.110">
    <property type="entry name" value="Polyketide synthase dehydratase"/>
    <property type="match status" value="1"/>
</dbReference>
<accession>A0A0F9X6G6</accession>
<dbReference type="CDD" id="cd00833">
    <property type="entry name" value="PKS"/>
    <property type="match status" value="1"/>
</dbReference>
<dbReference type="GO" id="GO:0006633">
    <property type="term" value="P:fatty acid biosynthetic process"/>
    <property type="evidence" value="ECO:0007669"/>
    <property type="project" value="InterPro"/>
</dbReference>
<dbReference type="PROSITE" id="PS50075">
    <property type="entry name" value="CARRIER"/>
    <property type="match status" value="1"/>
</dbReference>
<dbReference type="InterPro" id="IPR009081">
    <property type="entry name" value="PP-bd_ACP"/>
</dbReference>
<feature type="region of interest" description="Disordered" evidence="7">
    <location>
        <begin position="473"/>
        <end position="513"/>
    </location>
</feature>
<evidence type="ECO:0000256" key="1">
    <source>
        <dbReference type="ARBA" id="ARBA00022450"/>
    </source>
</evidence>
<keyword evidence="3" id="KW-0808">Transferase</keyword>
<evidence type="ECO:0000256" key="3">
    <source>
        <dbReference type="ARBA" id="ARBA00022679"/>
    </source>
</evidence>
<dbReference type="InterPro" id="IPR036291">
    <property type="entry name" value="NAD(P)-bd_dom_sf"/>
</dbReference>
<dbReference type="InterPro" id="IPR006162">
    <property type="entry name" value="Ppantetheine_attach_site"/>
</dbReference>
<feature type="domain" description="Ketosynthase family 3 (KS3)" evidence="9">
    <location>
        <begin position="18"/>
        <end position="443"/>
    </location>
</feature>
<dbReference type="Pfam" id="PF02801">
    <property type="entry name" value="Ketoacyl-synt_C"/>
    <property type="match status" value="1"/>
</dbReference>
<keyword evidence="2" id="KW-0597">Phosphoprotein</keyword>
<dbReference type="SMART" id="SM00825">
    <property type="entry name" value="PKS_KS"/>
    <property type="match status" value="1"/>
</dbReference>
<dbReference type="Pfam" id="PF14765">
    <property type="entry name" value="PS-DH"/>
    <property type="match status" value="1"/>
</dbReference>
<dbReference type="InterPro" id="IPR018201">
    <property type="entry name" value="Ketoacyl_synth_AS"/>
</dbReference>
<dbReference type="Pfam" id="PF23114">
    <property type="entry name" value="NAD-bd_HRPKS_sdrA"/>
    <property type="match status" value="1"/>
</dbReference>
<keyword evidence="1" id="KW-0596">Phosphopantetheine</keyword>
<dbReference type="SUPFAM" id="SSF52151">
    <property type="entry name" value="FabD/lysophospholipase-like"/>
    <property type="match status" value="1"/>
</dbReference>
<protein>
    <submittedName>
        <fullName evidence="11">PKSN polyketide synthase for alternapyrone biosynthesis protein</fullName>
    </submittedName>
</protein>
<dbReference type="SUPFAM" id="SSF55048">
    <property type="entry name" value="Probable ACP-binding domain of malonyl-CoA ACP transacylase"/>
    <property type="match status" value="1"/>
</dbReference>
<dbReference type="Gene3D" id="3.40.47.10">
    <property type="match status" value="1"/>
</dbReference>
<dbReference type="InterPro" id="IPR020806">
    <property type="entry name" value="PKS_PP-bd"/>
</dbReference>
<keyword evidence="4" id="KW-0560">Oxidoreductase</keyword>
<feature type="compositionally biased region" description="Low complexity" evidence="7">
    <location>
        <begin position="478"/>
        <end position="500"/>
    </location>
</feature>
<dbReference type="Pfam" id="PF00109">
    <property type="entry name" value="ketoacyl-synt"/>
    <property type="match status" value="1"/>
</dbReference>
<dbReference type="SUPFAM" id="SSF50129">
    <property type="entry name" value="GroES-like"/>
    <property type="match status" value="1"/>
</dbReference>
<dbReference type="OrthoDB" id="4886949at2759"/>
<dbReference type="Pfam" id="PF08659">
    <property type="entry name" value="KR"/>
    <property type="match status" value="1"/>
</dbReference>
<dbReference type="PROSITE" id="PS52019">
    <property type="entry name" value="PKS_MFAS_DH"/>
    <property type="match status" value="1"/>
</dbReference>
<sequence length="2473" mass="267107">MEQNKANSQPDTLTNMDDGSIAIVGMACRFANVASPTQFWDMIEKGRSGHGRIPERCFDADAWYHPSRGRRGAVITKSGFFLDDVSHFDAPFFSITASEAAAMDPMQRLGLEVAYETFENAGVTMQKLSGSRTAVYSGVMTADYQEIAEGDLFSLGDHPGSGTAKSILANRISWFFDLRGPSLSLDTACSSALYSLHLACQAVLAGECDQALVTGTNLILHPNLMAQFTAMHMITPDGISHTFDESANGYGRGEGVAAVMVKPLKDAIRDGDVVRAVIRATGANFDGRTTGMTVPSGDAQAELIRETYKKAGISMNDTCYFEAHGTGTPLGDPIEMQAIAQTIGAERKAANNGPLYVGSVKPNVGHTEGAAGLAGLIKAVLCLEAGMIPAVTRLKKLNPKLHMDDWNLIAPMENLSWPQAGIRRASVNSFGFGGANAHVIIDDALHYLSSRGIHGRHVTHPIPLLGHLSINPDLEHGSSSSSATSSSDSSCSDSEDNSISIGDETASEDTPDVEQQDHLFVFSAQDQGSLDKVASGYAEFLKDEPQKDNIGTMQSLSHILSEKRTRLDFRSFVVAHSLADLSASLVANQLPRERSSPKDKAIFVFTGQGAQRAGMARELFSDPVFSESIRRSQKVVTACGGDWDIEHMLMTGSAQELGNPLYSQPLCTAIQIGLVDMLSTWNVQPAAVIGHSSGEIAAAYSSGVLSHEDAMYVAYYRGTLSSVVSSRAGIQGSMLAAGISESEAAKYIDGTDSVSIACINSPSSVTLSGESSAIAEVHDALVKDGKFSRQLRTGVAYHSHYMAVVSEDSRRLLAGLEDRLRPVRVPMFSSVTEERIEGSRLGGNYWMENMLSPVRFAGALRNLVTGADIHGDELLDTEYSAIIEIGPSKTLQGPIKQILTAISPRLAKKLPYRSMLVAGSHARKTSLEAAGFLWSTGHSIDLGKVNGISATSDLDLRMLPRLPSYPWNHENSFWHEHLASHAVRVRKEPRTDLLGMPVDGQNPFEPRWRNILSVAENPWLAHHRVASACLFPAAGYLVMAIEAVLKLAAKDVQKGRVLKGIELTDVTFETGLALQDDGSATDISITLKPHAAMDAVYSFSIYSDSFDQPVRRLVVGSVAATYEGQHQQEDHGFELEVQKQEWEATRVKLLKTQSLAVQPVDVKGFYAKLASIGLEYGPTFQALESIDTVSSENGALSDGAACGTLKVPDTKAIMPMEYEFSHLLHPATLDSAFHLAFAALETQEEMLRPAVPVSIERIFISADLPSSPGSKFLGMASTKRTGKASLVADILFADADVRGPQIVIESMGLSDVGEASQDAGYNATNSAASNLRTADIVWKEDIAMMELPPHTNIQDSPLLLTSWLECYLHKYANANVLFAGAEKDMGLLETLRFTVASHQRAGGRGKMFPCSIPQSDASEDHTTLPAYMQKSLANGPYDAIILVAHGGRGNSLFLHSIPRLLNPGGQIVRLDDNGRISMQKGDEVSITVDGSEISHSGMANLKQPSSMLLSTLMPEGVIILERGVNDQNPEAPRLRDALTDILGQYGVPVTIQGMGQTPIETTNSYIISLAEYGQSLVYDWGKEDLIQFQSMVASARYVLWLTTGGLMAPDEDGLRYSLTQGLLRTVRAEYPQLVLPHLDISPHSSSLCKDVASIVTKILSMTLPGIGSEVFVETEYAELDNKIFIPRLVRNAAMDAEIELLASNTTSIDIGLNECCQPLRLSTAEGSVQWTPCEPHSSVGPGKVMVETRYVAGSTLETAPMPWAVVGIVRKVGACVSDYHAGDFVIPLDVSMDLDVKTSFIASTSDLLKVPENISATQLAYWITPFTVAHQVLINQQQTTSSASYGLLSNAKMMSQFTSNLGKRLQPNLTPPDSAGHSPLRSSTPELPERQHADTGGVLIDVEDSAMRAALGQTAHWLGLNVFIVVPEGEKVDEDELAGCTILHQMTRSFSRMMRNKTGASGIQLVLSSLQNPATVQHLMASLGPGGRFVVVNPSINRENYLRAATPRFDVTLERLDTADMDTSNMRISMRAVFALFSSKTLTLPPLPPSSQKPISEIGQLLDQAQDHRPMIFSLGPQSFVPMLVSGLPTLQHSRLDPNGTYIISGGMGALGLEMADWLCEQGARHILLLSRSGKPNDSALSAIHRLSQQGCRCDVIRCDIISGTDVECVASQAKKENWRIRGIIQAAMVLADSPFESMTSEQWTTATAPKVQGSWNLHHALGCHKDLDFFILLSSISGIIGNSAQANYSAGNTFEDALAAHRRHRGFPATSLNLGLVNMDTGNIGSVDDFVKKFPHLASVLVGKKEVKAALQLAIRGIGLNGLQIPSQVVVGISGSIQLDDNGGSSWSTDLKFVHRLDRQLQGDTAGEKQQKVNYEKAIKSAKTTEEARLIIEDALRVHVAAAMSSDASNIDVDKSVTAYGIDSLKATEVRNWFLKEFDSRLSIFEILSPMPISRLALSILKNSSYSNLAAK</sequence>
<dbReference type="InterPro" id="IPR016039">
    <property type="entry name" value="Thiolase-like"/>
</dbReference>